<evidence type="ECO:0000259" key="1">
    <source>
        <dbReference type="SMART" id="SM00849"/>
    </source>
</evidence>
<dbReference type="GO" id="GO:0008800">
    <property type="term" value="F:beta-lactamase activity"/>
    <property type="evidence" value="ECO:0007669"/>
    <property type="project" value="UniProtKB-EC"/>
</dbReference>
<dbReference type="InterPro" id="IPR001279">
    <property type="entry name" value="Metallo-B-lactamas"/>
</dbReference>
<gene>
    <name evidence="2" type="primary">ccrA</name>
    <name evidence="3" type="ORF">CCUG60883_04549</name>
    <name evidence="2" type="ORF">CCUG60885_04546</name>
</gene>
<dbReference type="InterPro" id="IPR036866">
    <property type="entry name" value="RibonucZ/Hydroxyglut_hydro"/>
</dbReference>
<evidence type="ECO:0000313" key="3">
    <source>
        <dbReference type="EMBL" id="TDZ99869.1"/>
    </source>
</evidence>
<dbReference type="AlphaFoldDB" id="A0A4R8S7F4"/>
<dbReference type="CDD" id="cd16282">
    <property type="entry name" value="metallo-hydrolase-like_MBL-fold"/>
    <property type="match status" value="1"/>
</dbReference>
<dbReference type="PANTHER" id="PTHR42951">
    <property type="entry name" value="METALLO-BETA-LACTAMASE DOMAIN-CONTAINING"/>
    <property type="match status" value="1"/>
</dbReference>
<dbReference type="InterPro" id="IPR050855">
    <property type="entry name" value="NDM-1-like"/>
</dbReference>
<keyword evidence="4" id="KW-1185">Reference proteome</keyword>
<dbReference type="Proteomes" id="UP000295685">
    <property type="component" value="Unassembled WGS sequence"/>
</dbReference>
<dbReference type="SMART" id="SM00849">
    <property type="entry name" value="Lactamase_B"/>
    <property type="match status" value="1"/>
</dbReference>
<organism evidence="2 5">
    <name type="scientific">Mycobacteroides salmoniphilum</name>
    <dbReference type="NCBI Taxonomy" id="404941"/>
    <lineage>
        <taxon>Bacteria</taxon>
        <taxon>Bacillati</taxon>
        <taxon>Actinomycetota</taxon>
        <taxon>Actinomycetes</taxon>
        <taxon>Mycobacteriales</taxon>
        <taxon>Mycobacteriaceae</taxon>
        <taxon>Mycobacteroides</taxon>
    </lineage>
</organism>
<feature type="domain" description="Metallo-beta-lactamase" evidence="1">
    <location>
        <begin position="32"/>
        <end position="212"/>
    </location>
</feature>
<dbReference type="SUPFAM" id="SSF56281">
    <property type="entry name" value="Metallo-hydrolase/oxidoreductase"/>
    <property type="match status" value="1"/>
</dbReference>
<dbReference type="Pfam" id="PF00753">
    <property type="entry name" value="Lactamase_B"/>
    <property type="match status" value="1"/>
</dbReference>
<dbReference type="RefSeq" id="WP_204836977.1">
    <property type="nucleotide sequence ID" value="NZ_PECK01000012.1"/>
</dbReference>
<dbReference type="Gene3D" id="3.60.15.10">
    <property type="entry name" value="Ribonuclease Z/Hydroxyacylglutathione hydrolase-like"/>
    <property type="match status" value="1"/>
</dbReference>
<dbReference type="EC" id="3.5.2.6" evidence="2"/>
<keyword evidence="2" id="KW-0378">Hydrolase</keyword>
<evidence type="ECO:0000313" key="5">
    <source>
        <dbReference type="Proteomes" id="UP000295685"/>
    </source>
</evidence>
<evidence type="ECO:0000313" key="4">
    <source>
        <dbReference type="Proteomes" id="UP000294844"/>
    </source>
</evidence>
<proteinExistence type="predicted"/>
<accession>A0A4R8S7F4</accession>
<sequence>MTSGLAARGTDRITEIADGVYAYLQLPGGWCLSNSGIVVSPDGAVVIDTLATESRNRRLVAAVDGLASGSRRTVVNTHFHGDHHFGNHLFGPQATIIAHERARIEMDEAGLALTQLWPEVEWGDVRVTLPSVTFTDRLHLHIGDRAAELIHLGPAHTTNDAVVWLPQDKILFAGDIVLSGATPFNLMGSVEGALRVISELAQFGAETVVCGHGPLTGPEVFAQTIAYLTWIQHLAAEGSADGVGPLEAARRAELGEFAGLIDSERLVGNLYRAYAEQGAAPGGSELGAPLDVIAAFDDMVSFNDGQVPECLA</sequence>
<name>A0A4R8S7F4_9MYCO</name>
<protein>
    <submittedName>
        <fullName evidence="2">Beta-lactamase type II</fullName>
        <ecNumber evidence="2">3.5.2.6</ecNumber>
    </submittedName>
</protein>
<dbReference type="Proteomes" id="UP000294844">
    <property type="component" value="Unassembled WGS sequence"/>
</dbReference>
<evidence type="ECO:0000313" key="2">
    <source>
        <dbReference type="EMBL" id="TDZ89904.1"/>
    </source>
</evidence>
<reference evidence="4 5" key="1">
    <citation type="journal article" date="2019" name="Sci. Rep.">
        <title>Extended insight into the Mycobacterium chelonae-abscessus complex through whole genome sequencing of Mycobacterium salmoniphilum outbreak and Mycobacterium salmoniphilum-like strains.</title>
        <authorList>
            <person name="Behra P.R.K."/>
            <person name="Das S."/>
            <person name="Pettersson B.M.F."/>
            <person name="Shirreff L."/>
            <person name="DuCote T."/>
            <person name="Jacobsson K.G."/>
            <person name="Ennis D.G."/>
            <person name="Kirsebom L.A."/>
        </authorList>
    </citation>
    <scope>NUCLEOTIDE SEQUENCE [LARGE SCALE GENOMIC DNA]</scope>
    <source>
        <strain evidence="3 4">CCUG 60883</strain>
        <strain evidence="2 5">CCUG 60885</strain>
    </source>
</reference>
<dbReference type="EMBL" id="PECK01000012">
    <property type="protein sequence ID" value="TDZ89904.1"/>
    <property type="molecule type" value="Genomic_DNA"/>
</dbReference>
<dbReference type="EMBL" id="PECM01000015">
    <property type="protein sequence ID" value="TDZ99869.1"/>
    <property type="molecule type" value="Genomic_DNA"/>
</dbReference>
<comment type="caution">
    <text evidence="2">The sequence shown here is derived from an EMBL/GenBank/DDBJ whole genome shotgun (WGS) entry which is preliminary data.</text>
</comment>
<dbReference type="PANTHER" id="PTHR42951:SF4">
    <property type="entry name" value="ACYL-COENZYME A THIOESTERASE MBLAC2"/>
    <property type="match status" value="1"/>
</dbReference>